<dbReference type="InParanoid" id="A0A7E5VWW7"/>
<comment type="subcellular location">
    <subcellularLocation>
        <location evidence="1">Secreted</location>
    </subcellularLocation>
</comment>
<evidence type="ECO:0000256" key="2">
    <source>
        <dbReference type="ARBA" id="ARBA00010701"/>
    </source>
</evidence>
<dbReference type="InterPro" id="IPR000734">
    <property type="entry name" value="TAG_lipase"/>
</dbReference>
<dbReference type="AlphaFoldDB" id="A0A7E5VWW7"/>
<dbReference type="Proteomes" id="UP000322000">
    <property type="component" value="Chromosome 9"/>
</dbReference>
<dbReference type="GO" id="GO:0005615">
    <property type="term" value="C:extracellular space"/>
    <property type="evidence" value="ECO:0007669"/>
    <property type="project" value="TreeGrafter"/>
</dbReference>
<evidence type="ECO:0000259" key="5">
    <source>
        <dbReference type="Pfam" id="PF00151"/>
    </source>
</evidence>
<feature type="domain" description="Lipase" evidence="5">
    <location>
        <begin position="4"/>
        <end position="206"/>
    </location>
</feature>
<dbReference type="PANTHER" id="PTHR11610">
    <property type="entry name" value="LIPASE"/>
    <property type="match status" value="1"/>
</dbReference>
<name>A0A7E5VWW7_TRINI</name>
<dbReference type="InterPro" id="IPR029058">
    <property type="entry name" value="AB_hydrolase_fold"/>
</dbReference>
<dbReference type="OrthoDB" id="7407350at2759"/>
<dbReference type="GeneID" id="113497468"/>
<evidence type="ECO:0000313" key="7">
    <source>
        <dbReference type="RefSeq" id="XP_026732830.1"/>
    </source>
</evidence>
<dbReference type="SUPFAM" id="SSF53474">
    <property type="entry name" value="alpha/beta-Hydrolases"/>
    <property type="match status" value="1"/>
</dbReference>
<reference evidence="7" key="1">
    <citation type="submission" date="2025-08" db="UniProtKB">
        <authorList>
            <consortium name="RefSeq"/>
        </authorList>
    </citation>
    <scope>IDENTIFICATION</scope>
</reference>
<dbReference type="KEGG" id="tnl:113497468"/>
<evidence type="ECO:0000256" key="3">
    <source>
        <dbReference type="ARBA" id="ARBA00022525"/>
    </source>
</evidence>
<protein>
    <submittedName>
        <fullName evidence="7">Lipase member H-like</fullName>
    </submittedName>
</protein>
<dbReference type="GO" id="GO:0016042">
    <property type="term" value="P:lipid catabolic process"/>
    <property type="evidence" value="ECO:0007669"/>
    <property type="project" value="TreeGrafter"/>
</dbReference>
<gene>
    <name evidence="7" type="primary">LOC113497468</name>
</gene>
<comment type="similarity">
    <text evidence="2 4">Belongs to the AB hydrolase superfamily. Lipase family.</text>
</comment>
<accession>A0A7E5VWW7</accession>
<evidence type="ECO:0000256" key="4">
    <source>
        <dbReference type="RuleBase" id="RU004262"/>
    </source>
</evidence>
<dbReference type="RefSeq" id="XP_026732830.1">
    <property type="nucleotide sequence ID" value="XM_026877029.1"/>
</dbReference>
<dbReference type="InterPro" id="IPR013818">
    <property type="entry name" value="Lipase"/>
</dbReference>
<evidence type="ECO:0000313" key="6">
    <source>
        <dbReference type="Proteomes" id="UP000322000"/>
    </source>
</evidence>
<dbReference type="PANTHER" id="PTHR11610:SF173">
    <property type="entry name" value="LIPASE DOMAIN-CONTAINING PROTEIN-RELATED"/>
    <property type="match status" value="1"/>
</dbReference>
<dbReference type="PRINTS" id="PR00821">
    <property type="entry name" value="TAGLIPASE"/>
</dbReference>
<evidence type="ECO:0000256" key="1">
    <source>
        <dbReference type="ARBA" id="ARBA00004613"/>
    </source>
</evidence>
<dbReference type="GO" id="GO:0017171">
    <property type="term" value="F:serine hydrolase activity"/>
    <property type="evidence" value="ECO:0007669"/>
    <property type="project" value="TreeGrafter"/>
</dbReference>
<dbReference type="GO" id="GO:0016298">
    <property type="term" value="F:lipase activity"/>
    <property type="evidence" value="ECO:0007669"/>
    <property type="project" value="InterPro"/>
</dbReference>
<organism evidence="6 7">
    <name type="scientific">Trichoplusia ni</name>
    <name type="common">Cabbage looper</name>
    <dbReference type="NCBI Taxonomy" id="7111"/>
    <lineage>
        <taxon>Eukaryota</taxon>
        <taxon>Metazoa</taxon>
        <taxon>Ecdysozoa</taxon>
        <taxon>Arthropoda</taxon>
        <taxon>Hexapoda</taxon>
        <taxon>Insecta</taxon>
        <taxon>Pterygota</taxon>
        <taxon>Neoptera</taxon>
        <taxon>Endopterygota</taxon>
        <taxon>Lepidoptera</taxon>
        <taxon>Glossata</taxon>
        <taxon>Ditrysia</taxon>
        <taxon>Noctuoidea</taxon>
        <taxon>Noctuidae</taxon>
        <taxon>Plusiinae</taxon>
        <taxon>Trichoplusia</taxon>
    </lineage>
</organism>
<sequence length="215" mass="23403">MISYPYVSLKALAMGRDFGVLIVKLSDAGMNIATLQLIGFSLGAHVVGETGRQVIESGKIIPRITGLDPAKPLFDGPIPSPLYKRLERGCADFVDIIHSNPKKYGMETATGTIDFYPNYGETVQPGCPEGNFMPFTPEELCSHDRSRELMIQALFTPYDLQASAAPNYPTWVRNNGAPINVTTIGDLINKAFSGLYYLTTNAQVPYGKGPEGLKP</sequence>
<dbReference type="Gene3D" id="3.40.50.1820">
    <property type="entry name" value="alpha/beta hydrolase"/>
    <property type="match status" value="1"/>
</dbReference>
<dbReference type="Pfam" id="PF00151">
    <property type="entry name" value="Lipase"/>
    <property type="match status" value="1"/>
</dbReference>
<proteinExistence type="inferred from homology"/>
<keyword evidence="3" id="KW-0964">Secreted</keyword>
<keyword evidence="6" id="KW-1185">Reference proteome</keyword>